<evidence type="ECO:0000256" key="5">
    <source>
        <dbReference type="ARBA" id="ARBA00022729"/>
    </source>
</evidence>
<dbReference type="PANTHER" id="PTHR30069:SF29">
    <property type="entry name" value="HEMOGLOBIN AND HEMOGLOBIN-HAPTOGLOBIN-BINDING PROTEIN 1-RELATED"/>
    <property type="match status" value="1"/>
</dbReference>
<organism evidence="11 12">
    <name type="scientific">Candidatus Magnetoglobus multicellularis str. Araruama</name>
    <dbReference type="NCBI Taxonomy" id="890399"/>
    <lineage>
        <taxon>Bacteria</taxon>
        <taxon>Pseudomonadati</taxon>
        <taxon>Thermodesulfobacteriota</taxon>
        <taxon>Desulfobacteria</taxon>
        <taxon>Desulfobacterales</taxon>
        <taxon>Desulfobacteraceae</taxon>
        <taxon>Candidatus Magnetoglobus</taxon>
    </lineage>
</organism>
<dbReference type="InterPro" id="IPR012910">
    <property type="entry name" value="Plug_dom"/>
</dbReference>
<dbReference type="Proteomes" id="UP000189670">
    <property type="component" value="Unassembled WGS sequence"/>
</dbReference>
<dbReference type="AlphaFoldDB" id="A0A1V1NTR3"/>
<dbReference type="PROSITE" id="PS52016">
    <property type="entry name" value="TONB_DEPENDENT_REC_3"/>
    <property type="match status" value="1"/>
</dbReference>
<keyword evidence="6 8" id="KW-0472">Membrane</keyword>
<comment type="similarity">
    <text evidence="8">Belongs to the TonB-dependent receptor family.</text>
</comment>
<evidence type="ECO:0000256" key="1">
    <source>
        <dbReference type="ARBA" id="ARBA00004571"/>
    </source>
</evidence>
<reference evidence="12" key="1">
    <citation type="submission" date="2012-11" db="EMBL/GenBank/DDBJ databases">
        <authorList>
            <person name="Lucero-Rivera Y.E."/>
            <person name="Tovar-Ramirez D."/>
        </authorList>
    </citation>
    <scope>NUCLEOTIDE SEQUENCE [LARGE SCALE GENOMIC DNA]</scope>
    <source>
        <strain evidence="12">Araruama</strain>
    </source>
</reference>
<feature type="non-terminal residue" evidence="11">
    <location>
        <position position="333"/>
    </location>
</feature>
<dbReference type="EMBL" id="ATBP01002420">
    <property type="protein sequence ID" value="ETR65876.1"/>
    <property type="molecule type" value="Genomic_DNA"/>
</dbReference>
<keyword evidence="5" id="KW-0732">Signal</keyword>
<name>A0A1V1NTR3_9BACT</name>
<dbReference type="GO" id="GO:0009279">
    <property type="term" value="C:cell outer membrane"/>
    <property type="evidence" value="ECO:0007669"/>
    <property type="project" value="UniProtKB-SubCell"/>
</dbReference>
<sequence>MLLLQAFVHAKSIKLDDIVVTASKTEKPLKEDTSNTTVISKDDIQKYHPRDIMDLLQHVPGMTMNNMANGSYYIGFRGTEPSPKGTMIMIDGIEMNTAANYILSQNIPVSNIDRIEVIKNPSSALYGPAGVGGVINIITQKPSKPFESQIKLSFGSFLRKESVINCKGLMDNNFSYGLSVVMNDTKGFRDESNTNYQIISPRFGYETEKFDFEFISSIKPSKGYQPGGLPLDQYKENPKRATSPNSVGKGYATTWGVNMGFVINDNSRLNLKSSYRTDNWNAEMDGNYLEGDDQRHLTSEANYQLSLTKGIIKNTLLAGIEYRIYHSIYHIHP</sequence>
<evidence type="ECO:0000256" key="8">
    <source>
        <dbReference type="PROSITE-ProRule" id="PRU01360"/>
    </source>
</evidence>
<dbReference type="Gene3D" id="2.40.170.20">
    <property type="entry name" value="TonB-dependent receptor, beta-barrel domain"/>
    <property type="match status" value="1"/>
</dbReference>
<comment type="subcellular location">
    <subcellularLocation>
        <location evidence="1 8">Cell outer membrane</location>
        <topology evidence="1 8">Multi-pass membrane protein</topology>
    </subcellularLocation>
</comment>
<evidence type="ECO:0000259" key="10">
    <source>
        <dbReference type="Pfam" id="PF07715"/>
    </source>
</evidence>
<evidence type="ECO:0000313" key="12">
    <source>
        <dbReference type="Proteomes" id="UP000189670"/>
    </source>
</evidence>
<keyword evidence="4 8" id="KW-0812">Transmembrane</keyword>
<dbReference type="Gene3D" id="2.170.130.10">
    <property type="entry name" value="TonB-dependent receptor, plug domain"/>
    <property type="match status" value="1"/>
</dbReference>
<feature type="region of interest" description="Disordered" evidence="9">
    <location>
        <begin position="226"/>
        <end position="245"/>
    </location>
</feature>
<gene>
    <name evidence="11" type="ORF">OMM_13579</name>
</gene>
<evidence type="ECO:0000256" key="9">
    <source>
        <dbReference type="SAM" id="MobiDB-lite"/>
    </source>
</evidence>
<proteinExistence type="inferred from homology"/>
<keyword evidence="2 8" id="KW-0813">Transport</keyword>
<dbReference type="SUPFAM" id="SSF56935">
    <property type="entry name" value="Porins"/>
    <property type="match status" value="1"/>
</dbReference>
<dbReference type="InterPro" id="IPR036942">
    <property type="entry name" value="Beta-barrel_TonB_sf"/>
</dbReference>
<keyword evidence="7 8" id="KW-0998">Cell outer membrane</keyword>
<dbReference type="GO" id="GO:0015344">
    <property type="term" value="F:siderophore uptake transmembrane transporter activity"/>
    <property type="evidence" value="ECO:0007669"/>
    <property type="project" value="TreeGrafter"/>
</dbReference>
<comment type="caution">
    <text evidence="11">The sequence shown here is derived from an EMBL/GenBank/DDBJ whole genome shotgun (WGS) entry which is preliminary data.</text>
</comment>
<evidence type="ECO:0000313" key="11">
    <source>
        <dbReference type="EMBL" id="ETR65876.1"/>
    </source>
</evidence>
<feature type="domain" description="TonB-dependent receptor plug" evidence="10">
    <location>
        <begin position="30"/>
        <end position="134"/>
    </location>
</feature>
<evidence type="ECO:0000256" key="7">
    <source>
        <dbReference type="ARBA" id="ARBA00023237"/>
    </source>
</evidence>
<accession>A0A1V1NTR3</accession>
<protein>
    <recommendedName>
        <fullName evidence="10">TonB-dependent receptor plug domain-containing protein</fullName>
    </recommendedName>
</protein>
<dbReference type="GO" id="GO:0044718">
    <property type="term" value="P:siderophore transmembrane transport"/>
    <property type="evidence" value="ECO:0007669"/>
    <property type="project" value="TreeGrafter"/>
</dbReference>
<dbReference type="InterPro" id="IPR039426">
    <property type="entry name" value="TonB-dep_rcpt-like"/>
</dbReference>
<evidence type="ECO:0000256" key="6">
    <source>
        <dbReference type="ARBA" id="ARBA00023136"/>
    </source>
</evidence>
<evidence type="ECO:0000256" key="2">
    <source>
        <dbReference type="ARBA" id="ARBA00022448"/>
    </source>
</evidence>
<dbReference type="InterPro" id="IPR037066">
    <property type="entry name" value="Plug_dom_sf"/>
</dbReference>
<dbReference type="Pfam" id="PF07715">
    <property type="entry name" value="Plug"/>
    <property type="match status" value="1"/>
</dbReference>
<evidence type="ECO:0000256" key="3">
    <source>
        <dbReference type="ARBA" id="ARBA00022452"/>
    </source>
</evidence>
<evidence type="ECO:0000256" key="4">
    <source>
        <dbReference type="ARBA" id="ARBA00022692"/>
    </source>
</evidence>
<dbReference type="PANTHER" id="PTHR30069">
    <property type="entry name" value="TONB-DEPENDENT OUTER MEMBRANE RECEPTOR"/>
    <property type="match status" value="1"/>
</dbReference>
<keyword evidence="3 8" id="KW-1134">Transmembrane beta strand</keyword>